<gene>
    <name evidence="3" type="ORF">HJC23_006039</name>
</gene>
<dbReference type="EMBL" id="JABMIG020000115">
    <property type="protein sequence ID" value="KAL3791310.1"/>
    <property type="molecule type" value="Genomic_DNA"/>
</dbReference>
<reference evidence="3 4" key="1">
    <citation type="journal article" date="2020" name="G3 (Bethesda)">
        <title>Improved Reference Genome for Cyclotella cryptica CCMP332, a Model for Cell Wall Morphogenesis, Salinity Adaptation, and Lipid Production in Diatoms (Bacillariophyta).</title>
        <authorList>
            <person name="Roberts W.R."/>
            <person name="Downey K.M."/>
            <person name="Ruck E.C."/>
            <person name="Traller J.C."/>
            <person name="Alverson A.J."/>
        </authorList>
    </citation>
    <scope>NUCLEOTIDE SEQUENCE [LARGE SCALE GENOMIC DNA]</scope>
    <source>
        <strain evidence="3 4">CCMP332</strain>
    </source>
</reference>
<feature type="region of interest" description="Disordered" evidence="1">
    <location>
        <begin position="611"/>
        <end position="642"/>
    </location>
</feature>
<feature type="region of interest" description="Disordered" evidence="1">
    <location>
        <begin position="47"/>
        <end position="84"/>
    </location>
</feature>
<keyword evidence="4" id="KW-1185">Reference proteome</keyword>
<evidence type="ECO:0000256" key="2">
    <source>
        <dbReference type="SAM" id="SignalP"/>
    </source>
</evidence>
<feature type="region of interest" description="Disordered" evidence="1">
    <location>
        <begin position="421"/>
        <end position="466"/>
    </location>
</feature>
<dbReference type="PANTHER" id="PTHR48148">
    <property type="entry name" value="KERATINOCYTE PROLINE-RICH PROTEIN"/>
    <property type="match status" value="1"/>
</dbReference>
<proteinExistence type="predicted"/>
<keyword evidence="2" id="KW-0732">Signal</keyword>
<organism evidence="3 4">
    <name type="scientific">Cyclotella cryptica</name>
    <dbReference type="NCBI Taxonomy" id="29204"/>
    <lineage>
        <taxon>Eukaryota</taxon>
        <taxon>Sar</taxon>
        <taxon>Stramenopiles</taxon>
        <taxon>Ochrophyta</taxon>
        <taxon>Bacillariophyta</taxon>
        <taxon>Coscinodiscophyceae</taxon>
        <taxon>Thalassiosirophycidae</taxon>
        <taxon>Stephanodiscales</taxon>
        <taxon>Stephanodiscaceae</taxon>
        <taxon>Cyclotella</taxon>
    </lineage>
</organism>
<dbReference type="PANTHER" id="PTHR48148:SF3">
    <property type="entry name" value="KERATINOCYTE PROLINE-RICH PROTEIN"/>
    <property type="match status" value="1"/>
</dbReference>
<dbReference type="Proteomes" id="UP001516023">
    <property type="component" value="Unassembled WGS sequence"/>
</dbReference>
<dbReference type="PRINTS" id="PR01217">
    <property type="entry name" value="PRICHEXTENSN"/>
</dbReference>
<accession>A0ABD3PYW1</accession>
<feature type="compositionally biased region" description="Polar residues" evidence="1">
    <location>
        <begin position="611"/>
        <end position="624"/>
    </location>
</feature>
<evidence type="ECO:0000256" key="1">
    <source>
        <dbReference type="SAM" id="MobiDB-lite"/>
    </source>
</evidence>
<feature type="chain" id="PRO_5044761802" evidence="2">
    <location>
        <begin position="18"/>
        <end position="695"/>
    </location>
</feature>
<evidence type="ECO:0000313" key="3">
    <source>
        <dbReference type="EMBL" id="KAL3791310.1"/>
    </source>
</evidence>
<feature type="signal peptide" evidence="2">
    <location>
        <begin position="1"/>
        <end position="17"/>
    </location>
</feature>
<protein>
    <submittedName>
        <fullName evidence="3">Uncharacterized protein</fullName>
    </submittedName>
</protein>
<evidence type="ECO:0000313" key="4">
    <source>
        <dbReference type="Proteomes" id="UP001516023"/>
    </source>
</evidence>
<comment type="caution">
    <text evidence="3">The sequence shown here is derived from an EMBL/GenBank/DDBJ whole genome shotgun (WGS) entry which is preliminary data.</text>
</comment>
<name>A0ABD3PYW1_9STRA</name>
<dbReference type="AlphaFoldDB" id="A0ABD3PYW1"/>
<sequence>MLIKSLIVVSFLVAADGRTLLRNQEERKLAWSGDAHPVPVPVAPKPAWSGDGNSAPVNAVKSPAKGSGMKTVVDGKKTSKMQSSLKKNIVQVTNEGGKAGGYTIKPSNARPVKVVQVQSGWNSDGYKIKPDNVKPVEVVQVQSAWKSDGYKVKPSNGRPAKVVQVQSGWKSDGYKIKSENSKPEEVVQVQSGWKSDGFKVKPANVTPLQKPASISKNMWSDDGFPNIETAEPTSKPTKWGGDGHCMYYRPTPDYSKCTNDDNVSSELVYGSLKDCCMAVFGTMVCEHVDVCSPTPAPTPCGDMLFFFDGNTCANNVHAPGATSYYTATACCNMNFGMGSFENGNCNYVDVCAPEPAVTPAPTPCEDMIFFLHKNTCTNDIYIADAMSFGTAMACCSVNFGVGSYFNGNCNVIDVCNPSPNPTREPTPAPTPVPTLQPVTPVPTPKPITPAPTPKPVTPPPTPKPVTPSPTTCEDMVFFFHGNTCTNAIFNADATSFNTIIACCNMNFGIGSYASGNCAYIDVCNPEPIDTPAPTPSPTTCEERNWFISGEGSTPICSNGFSFASNSNLFESVAACCMALGNGDCFVEDICSTANPTPSPFATYSPTAGSTFGSTPTVSKETTGPPTMGTVRPGGNLRSRPLSNGLREETATKCHEVRAGTPEVCVYVCTEIASVFDGTTLVDETATTTESECLYV</sequence>